<dbReference type="PANTHER" id="PTHR22946:SF9">
    <property type="entry name" value="POLYKETIDE TRANSFERASE AF380"/>
    <property type="match status" value="1"/>
</dbReference>
<evidence type="ECO:0008006" key="9">
    <source>
        <dbReference type="Google" id="ProtNLM"/>
    </source>
</evidence>
<evidence type="ECO:0000256" key="2">
    <source>
        <dbReference type="ARBA" id="ARBA00022801"/>
    </source>
</evidence>
<keyword evidence="4" id="KW-1133">Transmembrane helix</keyword>
<keyword evidence="8" id="KW-1185">Reference proteome</keyword>
<evidence type="ECO:0000256" key="4">
    <source>
        <dbReference type="SAM" id="Phobius"/>
    </source>
</evidence>
<name>A0ABQ5QRH1_9ACTN</name>
<evidence type="ECO:0000313" key="7">
    <source>
        <dbReference type="EMBL" id="GLH96462.1"/>
    </source>
</evidence>
<dbReference type="Pfam" id="PF12740">
    <property type="entry name" value="PETase"/>
    <property type="match status" value="1"/>
</dbReference>
<dbReference type="SUPFAM" id="SSF53474">
    <property type="entry name" value="alpha/beta-Hydrolases"/>
    <property type="match status" value="1"/>
</dbReference>
<protein>
    <recommendedName>
        <fullName evidence="9">Lipase</fullName>
    </recommendedName>
</protein>
<dbReference type="InterPro" id="IPR041127">
    <property type="entry name" value="PET_hydrolase/cutinase-like"/>
</dbReference>
<dbReference type="EMBL" id="BSDI01000007">
    <property type="protein sequence ID" value="GLH96462.1"/>
    <property type="molecule type" value="Genomic_DNA"/>
</dbReference>
<dbReference type="InterPro" id="IPR029058">
    <property type="entry name" value="AB_hydrolase_fold"/>
</dbReference>
<dbReference type="Proteomes" id="UP001144280">
    <property type="component" value="Unassembled WGS sequence"/>
</dbReference>
<dbReference type="PANTHER" id="PTHR22946">
    <property type="entry name" value="DIENELACTONE HYDROLASE DOMAIN-CONTAINING PROTEIN-RELATED"/>
    <property type="match status" value="1"/>
</dbReference>
<dbReference type="InterPro" id="IPR035992">
    <property type="entry name" value="Ricin_B-like_lectins"/>
</dbReference>
<keyword evidence="4" id="KW-0812">Transmembrane</keyword>
<feature type="region of interest" description="Disordered" evidence="3">
    <location>
        <begin position="300"/>
        <end position="322"/>
    </location>
</feature>
<feature type="domain" description="Ricin B lectin" evidence="6">
    <location>
        <begin position="329"/>
        <end position="391"/>
    </location>
</feature>
<feature type="transmembrane region" description="Helical" evidence="4">
    <location>
        <begin position="22"/>
        <end position="45"/>
    </location>
</feature>
<accession>A0ABQ5QRH1</accession>
<gene>
    <name evidence="7" type="ORF">Pa4123_17360</name>
</gene>
<feature type="compositionally biased region" description="Low complexity" evidence="3">
    <location>
        <begin position="311"/>
        <end position="322"/>
    </location>
</feature>
<evidence type="ECO:0000259" key="5">
    <source>
        <dbReference type="Pfam" id="PF12740"/>
    </source>
</evidence>
<proteinExistence type="inferred from homology"/>
<dbReference type="Gene3D" id="2.80.10.50">
    <property type="match status" value="1"/>
</dbReference>
<dbReference type="InterPro" id="IPR050261">
    <property type="entry name" value="FrsA_esterase"/>
</dbReference>
<comment type="caution">
    <text evidence="7">The sequence shown here is derived from an EMBL/GenBank/DDBJ whole genome shotgun (WGS) entry which is preliminary data.</text>
</comment>
<sequence>MHHTHADTGQAAPRPLARRLRWLAAAVAGAVGVLATVAVGVASAADNPYQRGPDPTRDSVAASRGTFATATMTVPEGNGFTDGHIYYPTETSQGTFGAIAFVPGYNGSWDAMEWTGPWLASFGFVVIGFEAINPSDGDTARGTALLAALDYLTQRSAVRDRIDTSRQAVIGHSMGGGGAMSAASRRPSLKTAVGLAPAIFSTNMTTMRVPAMLMAGQNDSTVTPSYTKNFYNQIPAATEKAYVELTGAGHGFPSWTPNSVMMRKIIPWLKIFVDHDTRYSQFLCPLMDSTGISAYQGTCPLEPGTPPGSPSPSVSPTVSSPAPSPLVSGATYKIKSVASGGYLDSDANGVLSVASAASYDDQDWVATQQSNGSWTIRNVRSGRYYLDTESNNAVIWNDGYVGPDSQWRVEPVAGGLRLDNDRSDRGYLYGTSAGQVRWNTGSADASTVWAFERK</sequence>
<dbReference type="InterPro" id="IPR000772">
    <property type="entry name" value="Ricin_B_lectin"/>
</dbReference>
<dbReference type="Gene3D" id="3.40.50.1820">
    <property type="entry name" value="alpha/beta hydrolase"/>
    <property type="match status" value="1"/>
</dbReference>
<evidence type="ECO:0000256" key="1">
    <source>
        <dbReference type="ARBA" id="ARBA00008645"/>
    </source>
</evidence>
<reference evidence="7" key="1">
    <citation type="submission" date="2022-12" db="EMBL/GenBank/DDBJ databases">
        <title>New Phytohabitans aurantiacus sp. RD004123 nov., an actinomycete isolated from soil.</title>
        <authorList>
            <person name="Triningsih D.W."/>
            <person name="Harunari E."/>
            <person name="Igarashi Y."/>
        </authorList>
    </citation>
    <scope>NUCLEOTIDE SEQUENCE</scope>
    <source>
        <strain evidence="7">RD004123</strain>
    </source>
</reference>
<comment type="similarity">
    <text evidence="1">Belongs to the AB hydrolase superfamily.</text>
</comment>
<dbReference type="SUPFAM" id="SSF50370">
    <property type="entry name" value="Ricin B-like lectins"/>
    <property type="match status" value="1"/>
</dbReference>
<evidence type="ECO:0000313" key="8">
    <source>
        <dbReference type="Proteomes" id="UP001144280"/>
    </source>
</evidence>
<dbReference type="RefSeq" id="WP_281893689.1">
    <property type="nucleotide sequence ID" value="NZ_BSDI01000007.1"/>
</dbReference>
<evidence type="ECO:0000256" key="3">
    <source>
        <dbReference type="SAM" id="MobiDB-lite"/>
    </source>
</evidence>
<feature type="domain" description="PET hydrolase/cutinase-like" evidence="5">
    <location>
        <begin position="44"/>
        <end position="300"/>
    </location>
</feature>
<organism evidence="7 8">
    <name type="scientific">Phytohabitans aurantiacus</name>
    <dbReference type="NCBI Taxonomy" id="3016789"/>
    <lineage>
        <taxon>Bacteria</taxon>
        <taxon>Bacillati</taxon>
        <taxon>Actinomycetota</taxon>
        <taxon>Actinomycetes</taxon>
        <taxon>Micromonosporales</taxon>
        <taxon>Micromonosporaceae</taxon>
    </lineage>
</organism>
<keyword evidence="4" id="KW-0472">Membrane</keyword>
<dbReference type="Pfam" id="PF14200">
    <property type="entry name" value="RicinB_lectin_2"/>
    <property type="match status" value="1"/>
</dbReference>
<keyword evidence="2" id="KW-0378">Hydrolase</keyword>
<evidence type="ECO:0000259" key="6">
    <source>
        <dbReference type="Pfam" id="PF14200"/>
    </source>
</evidence>